<organism evidence="9 10">
    <name type="scientific">Babjeviella inositovora NRRL Y-12698</name>
    <dbReference type="NCBI Taxonomy" id="984486"/>
    <lineage>
        <taxon>Eukaryota</taxon>
        <taxon>Fungi</taxon>
        <taxon>Dikarya</taxon>
        <taxon>Ascomycota</taxon>
        <taxon>Saccharomycotina</taxon>
        <taxon>Pichiomycetes</taxon>
        <taxon>Serinales incertae sedis</taxon>
        <taxon>Babjeviella</taxon>
    </lineage>
</organism>
<feature type="transmembrane region" description="Helical" evidence="7">
    <location>
        <begin position="471"/>
        <end position="490"/>
    </location>
</feature>
<evidence type="ECO:0000256" key="3">
    <source>
        <dbReference type="ARBA" id="ARBA00022692"/>
    </source>
</evidence>
<evidence type="ECO:0000313" key="10">
    <source>
        <dbReference type="Proteomes" id="UP000094336"/>
    </source>
</evidence>
<feature type="transmembrane region" description="Helical" evidence="7">
    <location>
        <begin position="746"/>
        <end position="765"/>
    </location>
</feature>
<evidence type="ECO:0000313" key="9">
    <source>
        <dbReference type="EMBL" id="ODQ82360.1"/>
    </source>
</evidence>
<feature type="transmembrane region" description="Helical" evidence="7">
    <location>
        <begin position="329"/>
        <end position="346"/>
    </location>
</feature>
<proteinExistence type="inferred from homology"/>
<comment type="similarity">
    <text evidence="2">Belongs to the amino acid-polyamine-organocation (APC) superfamily. YAT (TC 2.A.3.10) family.</text>
</comment>
<dbReference type="PANTHER" id="PTHR43341">
    <property type="entry name" value="AMINO ACID PERMEASE"/>
    <property type="match status" value="1"/>
</dbReference>
<dbReference type="RefSeq" id="XP_018987688.1">
    <property type="nucleotide sequence ID" value="XM_019127386.1"/>
</dbReference>
<dbReference type="PANTHER" id="PTHR43341:SF46">
    <property type="entry name" value="SPS-SENSOR COMPONENT SSY1"/>
    <property type="match status" value="1"/>
</dbReference>
<feature type="transmembrane region" description="Helical" evidence="7">
    <location>
        <begin position="854"/>
        <end position="874"/>
    </location>
</feature>
<keyword evidence="3 7" id="KW-0812">Transmembrane</keyword>
<evidence type="ECO:0000256" key="5">
    <source>
        <dbReference type="ARBA" id="ARBA00023136"/>
    </source>
</evidence>
<dbReference type="STRING" id="984486.A0A1E3QXG1"/>
<feature type="transmembrane region" description="Helical" evidence="7">
    <location>
        <begin position="352"/>
        <end position="372"/>
    </location>
</feature>
<dbReference type="Gene3D" id="1.20.1740.10">
    <property type="entry name" value="Amino acid/polyamine transporter I"/>
    <property type="match status" value="1"/>
</dbReference>
<keyword evidence="10" id="KW-1185">Reference proteome</keyword>
<evidence type="ECO:0000256" key="6">
    <source>
        <dbReference type="SAM" id="MobiDB-lite"/>
    </source>
</evidence>
<protein>
    <recommendedName>
        <fullName evidence="8">Amino acid permease/ SLC12A domain-containing protein</fullName>
    </recommendedName>
</protein>
<keyword evidence="5 7" id="KW-0472">Membrane</keyword>
<feature type="transmembrane region" description="Helical" evidence="7">
    <location>
        <begin position="826"/>
        <end position="848"/>
    </location>
</feature>
<dbReference type="GO" id="GO:0015171">
    <property type="term" value="F:amino acid transmembrane transporter activity"/>
    <property type="evidence" value="ECO:0007669"/>
    <property type="project" value="TreeGrafter"/>
</dbReference>
<evidence type="ECO:0000256" key="7">
    <source>
        <dbReference type="SAM" id="Phobius"/>
    </source>
</evidence>
<evidence type="ECO:0000259" key="8">
    <source>
        <dbReference type="Pfam" id="PF00324"/>
    </source>
</evidence>
<dbReference type="GeneID" id="30145239"/>
<dbReference type="OrthoDB" id="3900342at2759"/>
<evidence type="ECO:0000256" key="2">
    <source>
        <dbReference type="ARBA" id="ARBA00006983"/>
    </source>
</evidence>
<feature type="transmembrane region" description="Helical" evidence="7">
    <location>
        <begin position="409"/>
        <end position="428"/>
    </location>
</feature>
<dbReference type="AlphaFoldDB" id="A0A1E3QXG1"/>
<feature type="transmembrane region" description="Helical" evidence="7">
    <location>
        <begin position="687"/>
        <end position="712"/>
    </location>
</feature>
<dbReference type="Pfam" id="PF00324">
    <property type="entry name" value="AA_permease"/>
    <property type="match status" value="1"/>
</dbReference>
<feature type="transmembrane region" description="Helical" evidence="7">
    <location>
        <begin position="440"/>
        <end position="459"/>
    </location>
</feature>
<evidence type="ECO:0000256" key="4">
    <source>
        <dbReference type="ARBA" id="ARBA00022989"/>
    </source>
</evidence>
<accession>A0A1E3QXG1</accession>
<dbReference type="InterPro" id="IPR004841">
    <property type="entry name" value="AA-permease/SLC12A_dom"/>
</dbReference>
<name>A0A1E3QXG1_9ASCO</name>
<keyword evidence="4 7" id="KW-1133">Transmembrane helix</keyword>
<feature type="domain" description="Amino acid permease/ SLC12A" evidence="8">
    <location>
        <begin position="328"/>
        <end position="884"/>
    </location>
</feature>
<dbReference type="EMBL" id="KV454426">
    <property type="protein sequence ID" value="ODQ82360.1"/>
    <property type="molecule type" value="Genomic_DNA"/>
</dbReference>
<dbReference type="GO" id="GO:0016020">
    <property type="term" value="C:membrane"/>
    <property type="evidence" value="ECO:0007669"/>
    <property type="project" value="UniProtKB-SubCell"/>
</dbReference>
<dbReference type="InterPro" id="IPR050524">
    <property type="entry name" value="APC_YAT"/>
</dbReference>
<feature type="transmembrane region" description="Helical" evidence="7">
    <location>
        <begin position="588"/>
        <end position="608"/>
    </location>
</feature>
<dbReference type="Proteomes" id="UP000094336">
    <property type="component" value="Unassembled WGS sequence"/>
</dbReference>
<evidence type="ECO:0000256" key="1">
    <source>
        <dbReference type="ARBA" id="ARBA00004141"/>
    </source>
</evidence>
<feature type="transmembrane region" description="Helical" evidence="7">
    <location>
        <begin position="777"/>
        <end position="797"/>
    </location>
</feature>
<reference evidence="10" key="1">
    <citation type="submission" date="2016-05" db="EMBL/GenBank/DDBJ databases">
        <title>Comparative genomics of biotechnologically important yeasts.</title>
        <authorList>
            <consortium name="DOE Joint Genome Institute"/>
            <person name="Riley R."/>
            <person name="Haridas S."/>
            <person name="Wolfe K.H."/>
            <person name="Lopes M.R."/>
            <person name="Hittinger C.T."/>
            <person name="Goker M."/>
            <person name="Salamov A."/>
            <person name="Wisecaver J."/>
            <person name="Long T.M."/>
            <person name="Aerts A.L."/>
            <person name="Barry K."/>
            <person name="Choi C."/>
            <person name="Clum A."/>
            <person name="Coughlan A.Y."/>
            <person name="Deshpande S."/>
            <person name="Douglass A.P."/>
            <person name="Hanson S.J."/>
            <person name="Klenk H.-P."/>
            <person name="Labutti K."/>
            <person name="Lapidus A."/>
            <person name="Lindquist E."/>
            <person name="Lipzen A."/>
            <person name="Meier-Kolthoff J.P."/>
            <person name="Ohm R.A."/>
            <person name="Otillar R.P."/>
            <person name="Pangilinan J."/>
            <person name="Peng Y."/>
            <person name="Rokas A."/>
            <person name="Rosa C.A."/>
            <person name="Scheuner C."/>
            <person name="Sibirny A.A."/>
            <person name="Slot J.C."/>
            <person name="Stielow J.B."/>
            <person name="Sun H."/>
            <person name="Kurtzman C.P."/>
            <person name="Blackwell M."/>
            <person name="Grigoriev I.V."/>
            <person name="Jeffries T.W."/>
        </authorList>
    </citation>
    <scope>NUCLEOTIDE SEQUENCE [LARGE SCALE GENOMIC DNA]</scope>
    <source>
        <strain evidence="10">NRRL Y-12698</strain>
    </source>
</reference>
<sequence length="925" mass="102262">MNLDGLFPPIDDAESFAHYQDLFRGPTGPPLSTGASAWSDENVLSPTLSEAGDMASLDESVLRMMRDEWGTAPSHDRFYYSQVYDRLLHHAPAEVSDDFAQYNQKVVKEMALRAHFAAWRQEKADALAENNVLKIVDLDESFQPTYFNRTKYSASGAVKTLKRGSEVGLERGSEKKCEKKSDLKRSETNSHLKKESEFKVSEPKGPDPFTFFKRLRNTGRPKESSPEPSMGTKRTANVYELSTISSRDTKVIDETVVGQIPIDLQANPEAASSSAFPEAYFGQSDCFRKDMYEKSRNDGSYNPPTPLRFIPHDSAPPNVLQHKLRPRHLQMIAFGGTLGVGLLLAIGKSFTIAGPLGAIIGFMFSGVIVLCTMLSYCEMITLIPLAGGLSGISSRFVDDAFGFSLSFNYWLSYTIGLPTEIVAATIMLSYYRNSHVPESVGITLASIFTFMVLTVGINLFDVRVYGEIEYYSSIVKAGMLIAWIIFMICLNQGHAGGDGEKIGFRFWDASKSNEAIGLTFGPFRPTFDVNDHGSGSLNGITGSLGRFLAVIVAAVVAGYAYSGTDIVLIAAGEARAPRTALPKASKNIFWRIGIFYILGVFVVGLNFYSGDPRLLRYYSKAGVNKETQSVSSIILYVLSSIQNNAHNFTVTTDSQREVADYYARSLSNCDPTFIKWAGFSNGNQSPWIIAIQGAGLCLFSSVFNGLMMFFALSSGSSQLYASSRTLYYMAIQGKAPAIFLRCSSRGVPYVAVLFLGMFAGLAVLSCTSNTAVVFQRFLSVCATAGLLVWSGMCLSFIRFYHGLKYRPDIISRDDPAYPYRSPFQPYLAYIGCLGGLFLVFSSGFVVFLNGNWDTSFFFSCYGSLILFVLGFLGYKFIRGTKIHRLDQLDLDSGRRGIDKIIWEEDRFKSNASFKQTAFKIFELVL</sequence>
<gene>
    <name evidence="9" type="ORF">BABINDRAFT_158973</name>
</gene>
<feature type="region of interest" description="Disordered" evidence="6">
    <location>
        <begin position="169"/>
        <end position="202"/>
    </location>
</feature>
<comment type="subcellular location">
    <subcellularLocation>
        <location evidence="1">Membrane</location>
        <topology evidence="1">Multi-pass membrane protein</topology>
    </subcellularLocation>
</comment>